<keyword evidence="7 11" id="KW-0479">Metal-binding</keyword>
<evidence type="ECO:0000313" key="14">
    <source>
        <dbReference type="EMBL" id="CAD7233520.1"/>
    </source>
</evidence>
<dbReference type="GO" id="GO:0008108">
    <property type="term" value="F:UDP-glucose:hexose-1-phosphate uridylyltransferase activity"/>
    <property type="evidence" value="ECO:0007669"/>
    <property type="project" value="UniProtKB-EC"/>
</dbReference>
<dbReference type="InterPro" id="IPR005850">
    <property type="entry name" value="GalP_Utransf_C"/>
</dbReference>
<evidence type="ECO:0000256" key="7">
    <source>
        <dbReference type="ARBA" id="ARBA00022723"/>
    </source>
</evidence>
<keyword evidence="10 11" id="KW-0119">Carbohydrate metabolism</keyword>
<feature type="domain" description="Galactose-1-phosphate uridyl transferase N-terminal" evidence="12">
    <location>
        <begin position="11"/>
        <end position="183"/>
    </location>
</feature>
<dbReference type="InterPro" id="IPR005849">
    <property type="entry name" value="GalP_Utransf_N"/>
</dbReference>
<protein>
    <recommendedName>
        <fullName evidence="11">Galactose-1-phosphate uridylyltransferase</fullName>
        <ecNumber evidence="11">2.7.7.12</ecNumber>
    </recommendedName>
</protein>
<evidence type="ECO:0000256" key="8">
    <source>
        <dbReference type="ARBA" id="ARBA00022833"/>
    </source>
</evidence>
<evidence type="ECO:0000259" key="13">
    <source>
        <dbReference type="Pfam" id="PF02744"/>
    </source>
</evidence>
<dbReference type="OrthoDB" id="418412at2759"/>
<evidence type="ECO:0000256" key="1">
    <source>
        <dbReference type="ARBA" id="ARBA00001107"/>
    </source>
</evidence>
<dbReference type="InterPro" id="IPR019779">
    <property type="entry name" value="GalP_UDPtransf1_His-AS"/>
</dbReference>
<keyword evidence="9 11" id="KW-0299">Galactose metabolism</keyword>
<feature type="domain" description="Galactose-1-phosphate uridyl transferase N-terminal" evidence="12">
    <location>
        <begin position="298"/>
        <end position="383"/>
    </location>
</feature>
<evidence type="ECO:0000259" key="12">
    <source>
        <dbReference type="Pfam" id="PF01087"/>
    </source>
</evidence>
<dbReference type="UniPathway" id="UPA00214"/>
<feature type="domain" description="Galactose-1-phosphate uridyl transferase C-terminal" evidence="13">
    <location>
        <begin position="390"/>
        <end position="554"/>
    </location>
</feature>
<keyword evidence="8" id="KW-0862">Zinc</keyword>
<evidence type="ECO:0000256" key="10">
    <source>
        <dbReference type="ARBA" id="ARBA00023277"/>
    </source>
</evidence>
<evidence type="ECO:0000256" key="9">
    <source>
        <dbReference type="ARBA" id="ARBA00023144"/>
    </source>
</evidence>
<dbReference type="InterPro" id="IPR036265">
    <property type="entry name" value="HIT-like_sf"/>
</dbReference>
<reference evidence="14" key="1">
    <citation type="submission" date="2020-11" db="EMBL/GenBank/DDBJ databases">
        <authorList>
            <person name="Tran Van P."/>
        </authorList>
    </citation>
    <scope>NUCLEOTIDE SEQUENCE</scope>
</reference>
<comment type="similarity">
    <text evidence="4 11">Belongs to the galactose-1-phosphate uridylyltransferase type 1 family.</text>
</comment>
<dbReference type="Pfam" id="PF01087">
    <property type="entry name" value="GalP_UDP_transf"/>
    <property type="match status" value="2"/>
</dbReference>
<dbReference type="FunFam" id="3.30.428.10:FF:000002">
    <property type="entry name" value="Galactose-1-phosphate uridylyltransferase"/>
    <property type="match status" value="1"/>
</dbReference>
<gene>
    <name evidence="14" type="ORF">CTOB1V02_LOCUS11341</name>
</gene>
<dbReference type="NCBIfam" id="TIGR00209">
    <property type="entry name" value="galT_1"/>
    <property type="match status" value="2"/>
</dbReference>
<comment type="catalytic activity">
    <reaction evidence="1 11">
        <text>alpha-D-galactose 1-phosphate + UDP-alpha-D-glucose = alpha-D-glucose 1-phosphate + UDP-alpha-D-galactose</text>
        <dbReference type="Rhea" id="RHEA:13989"/>
        <dbReference type="ChEBI" id="CHEBI:58336"/>
        <dbReference type="ChEBI" id="CHEBI:58601"/>
        <dbReference type="ChEBI" id="CHEBI:58885"/>
        <dbReference type="ChEBI" id="CHEBI:66914"/>
        <dbReference type="EC" id="2.7.7.12"/>
    </reaction>
</comment>
<dbReference type="PANTHER" id="PTHR11943">
    <property type="entry name" value="GALACTOSE-1-PHOSPHATE URIDYLYLTRANSFERASE"/>
    <property type="match status" value="1"/>
</dbReference>
<evidence type="ECO:0000256" key="6">
    <source>
        <dbReference type="ARBA" id="ARBA00022695"/>
    </source>
</evidence>
<organism evidence="14">
    <name type="scientific">Cyprideis torosa</name>
    <dbReference type="NCBI Taxonomy" id="163714"/>
    <lineage>
        <taxon>Eukaryota</taxon>
        <taxon>Metazoa</taxon>
        <taxon>Ecdysozoa</taxon>
        <taxon>Arthropoda</taxon>
        <taxon>Crustacea</taxon>
        <taxon>Oligostraca</taxon>
        <taxon>Ostracoda</taxon>
        <taxon>Podocopa</taxon>
        <taxon>Podocopida</taxon>
        <taxon>Cytherocopina</taxon>
        <taxon>Cytheroidea</taxon>
        <taxon>Cytherideidae</taxon>
        <taxon>Cyprideis</taxon>
    </lineage>
</organism>
<dbReference type="SUPFAM" id="SSF54197">
    <property type="entry name" value="HIT-like"/>
    <property type="match status" value="4"/>
</dbReference>
<dbReference type="GO" id="GO:0005737">
    <property type="term" value="C:cytoplasm"/>
    <property type="evidence" value="ECO:0007669"/>
    <property type="project" value="TreeGrafter"/>
</dbReference>
<dbReference type="AlphaFoldDB" id="A0A7R8WKM8"/>
<evidence type="ECO:0000256" key="11">
    <source>
        <dbReference type="RuleBase" id="RU000506"/>
    </source>
</evidence>
<keyword evidence="5 11" id="KW-0808">Transferase</keyword>
<dbReference type="Pfam" id="PF02744">
    <property type="entry name" value="GalP_UDP_tr_C"/>
    <property type="match status" value="2"/>
</dbReference>
<dbReference type="PANTHER" id="PTHR11943:SF1">
    <property type="entry name" value="GALACTOSE-1-PHOSPHATE URIDYLYLTRANSFERASE"/>
    <property type="match status" value="1"/>
</dbReference>
<dbReference type="CDD" id="cd00608">
    <property type="entry name" value="GalT"/>
    <property type="match status" value="1"/>
</dbReference>
<dbReference type="InterPro" id="IPR001937">
    <property type="entry name" value="GalP_UDPtransf1"/>
</dbReference>
<dbReference type="GO" id="GO:0008270">
    <property type="term" value="F:zinc ion binding"/>
    <property type="evidence" value="ECO:0007669"/>
    <property type="project" value="InterPro"/>
</dbReference>
<evidence type="ECO:0000256" key="5">
    <source>
        <dbReference type="ARBA" id="ARBA00022679"/>
    </source>
</evidence>
<evidence type="ECO:0000256" key="3">
    <source>
        <dbReference type="ARBA" id="ARBA00004947"/>
    </source>
</evidence>
<comment type="cofactor">
    <cofactor evidence="2">
        <name>Zn(2+)</name>
        <dbReference type="ChEBI" id="CHEBI:29105"/>
    </cofactor>
</comment>
<dbReference type="EMBL" id="OB666433">
    <property type="protein sequence ID" value="CAD7233520.1"/>
    <property type="molecule type" value="Genomic_DNA"/>
</dbReference>
<dbReference type="EC" id="2.7.7.12" evidence="11"/>
<dbReference type="Gene3D" id="3.30.428.10">
    <property type="entry name" value="HIT-like"/>
    <property type="match status" value="4"/>
</dbReference>
<dbReference type="FunFam" id="3.30.428.10:FF:000001">
    <property type="entry name" value="Galactose-1-phosphate uridylyltransferase"/>
    <property type="match status" value="1"/>
</dbReference>
<evidence type="ECO:0000256" key="4">
    <source>
        <dbReference type="ARBA" id="ARBA00010951"/>
    </source>
</evidence>
<sequence>MNGAVDEKNTFSPAHHPHLRYNHLLGTSVLVCSHRLKRPWQGQTEKVFSEDQLEWDPNNPLCPGVKRASGAVTPNYTSTYVFDNDFPALLKDSPSPPESTDPLFVASPARGVCRVVCFHPKSNVTIPLMSQVEVEAVVDTWVEQFRELSEKYLWVQLFENRGLMMGCSNQHPHCQVWASDFLPSEPMVKDQKQKEYYQKYNIPLLVDYVQKEVKLRERLVAVNQTWVCLVPYWAAWPYETMLIPRRHVPKMQDLLQEEKRDLADIMRVLTSKYDNLFSCSFPYTMGFHGAHDSPSPPESTDPLFVASPARGVCRVVCFHPKSNVTIPLMSQVEVEAVVDTWVEQFRELSEKYLWVQLFENRGLMMGCSNQHPHCQVWASDFLPSEPMVKDQKQKEYYQKYNIPLLVDYVQKEVKLRERLVAVNQTWVCLVPYWAAWPYETMLIPRRHVPKMQDLLQEEKRDLADIMRVLTSKYDNLFSCSFPYTMGFHGAPGADFEGGDEYWQLHGMYYPCLLSSSTVRKFMGGYETFAQVLRERTPEEAALHLRNTSSIHYRIEKQPKMLLSIRSAFG</sequence>
<comment type="pathway">
    <text evidence="3 11">Carbohydrate metabolism; galactose metabolism.</text>
</comment>
<dbReference type="PROSITE" id="PS00117">
    <property type="entry name" value="GAL_P_UDP_TRANSF_I"/>
    <property type="match status" value="2"/>
</dbReference>
<feature type="domain" description="Galactose-1-phosphate uridyl transferase C-terminal" evidence="13">
    <location>
        <begin position="190"/>
        <end position="292"/>
    </location>
</feature>
<keyword evidence="6 11" id="KW-0548">Nucleotidyltransferase</keyword>
<name>A0A7R8WKM8_9CRUS</name>
<accession>A0A7R8WKM8</accession>
<evidence type="ECO:0000256" key="2">
    <source>
        <dbReference type="ARBA" id="ARBA00001947"/>
    </source>
</evidence>
<dbReference type="GO" id="GO:0033499">
    <property type="term" value="P:galactose catabolic process via UDP-galactose, Leloir pathway"/>
    <property type="evidence" value="ECO:0007669"/>
    <property type="project" value="TreeGrafter"/>
</dbReference>
<proteinExistence type="inferred from homology"/>